<organism evidence="2 3">
    <name type="scientific">Fibrella forsythiae</name>
    <dbReference type="NCBI Taxonomy" id="2817061"/>
    <lineage>
        <taxon>Bacteria</taxon>
        <taxon>Pseudomonadati</taxon>
        <taxon>Bacteroidota</taxon>
        <taxon>Cytophagia</taxon>
        <taxon>Cytophagales</taxon>
        <taxon>Spirosomataceae</taxon>
        <taxon>Fibrella</taxon>
    </lineage>
</organism>
<comment type="caution">
    <text evidence="2">The sequence shown here is derived from an EMBL/GenBank/DDBJ whole genome shotgun (WGS) entry which is preliminary data.</text>
</comment>
<protein>
    <recommendedName>
        <fullName evidence="4">TraB/GumN family protein</fullName>
    </recommendedName>
</protein>
<reference evidence="2 3" key="1">
    <citation type="submission" date="2021-03" db="EMBL/GenBank/DDBJ databases">
        <title>Fibrella sp. HMF5405 genome sequencing and assembly.</title>
        <authorList>
            <person name="Kang H."/>
            <person name="Kim H."/>
            <person name="Bae S."/>
            <person name="Joh K."/>
        </authorList>
    </citation>
    <scope>NUCLEOTIDE SEQUENCE [LARGE SCALE GENOMIC DNA]</scope>
    <source>
        <strain evidence="2 3">HMF5405</strain>
    </source>
</reference>
<keyword evidence="1" id="KW-0732">Signal</keyword>
<dbReference type="RefSeq" id="WP_207330513.1">
    <property type="nucleotide sequence ID" value="NZ_JAFMYW010000005.1"/>
</dbReference>
<accession>A0ABS3JKN3</accession>
<dbReference type="EMBL" id="JAFMYW010000005">
    <property type="protein sequence ID" value="MBO0950576.1"/>
    <property type="molecule type" value="Genomic_DNA"/>
</dbReference>
<evidence type="ECO:0000313" key="3">
    <source>
        <dbReference type="Proteomes" id="UP000664628"/>
    </source>
</evidence>
<gene>
    <name evidence="2" type="ORF">J2I46_18415</name>
</gene>
<keyword evidence="3" id="KW-1185">Reference proteome</keyword>
<dbReference type="Pfam" id="PF18950">
    <property type="entry name" value="DUF5694"/>
    <property type="match status" value="1"/>
</dbReference>
<feature type="signal peptide" evidence="1">
    <location>
        <begin position="1"/>
        <end position="24"/>
    </location>
</feature>
<feature type="chain" id="PRO_5045954304" description="TraB/GumN family protein" evidence="1">
    <location>
        <begin position="25"/>
        <end position="300"/>
    </location>
</feature>
<proteinExistence type="predicted"/>
<dbReference type="Proteomes" id="UP000664628">
    <property type="component" value="Unassembled WGS sequence"/>
</dbReference>
<sequence length="300" mass="34255">MSIHCLSISVIALALLSACSSNQALVYAQANRTTRTDPDSFLVGRDSLPSVLLVGSWHFNYPGIDAHKISEEDKVNILSARRQAELSDLLDYIARFKPTKIAVEGGRNSGYILRRFEAWKKEGKALGASETDQIALRLLDRFKLDTLYGVDAYPLLLELANNRSKTADSTYLDRILARHYFGGRNSISQRYQQLYNYQDRQQTRLTLLESFRYINSEKVLNRGFGAYVSGGQFDAKRYEGADALSMFWFNRNLRIYRNIQNIITSPRDRVLVLFGAGHVSILNYLFACSPQYKYIKFNDL</sequence>
<dbReference type="InterPro" id="IPR043749">
    <property type="entry name" value="DUF5694"/>
</dbReference>
<name>A0ABS3JKN3_9BACT</name>
<evidence type="ECO:0000256" key="1">
    <source>
        <dbReference type="SAM" id="SignalP"/>
    </source>
</evidence>
<evidence type="ECO:0008006" key="4">
    <source>
        <dbReference type="Google" id="ProtNLM"/>
    </source>
</evidence>
<evidence type="ECO:0000313" key="2">
    <source>
        <dbReference type="EMBL" id="MBO0950576.1"/>
    </source>
</evidence>